<evidence type="ECO:0000313" key="1">
    <source>
        <dbReference type="EMBL" id="GAH18636.1"/>
    </source>
</evidence>
<proteinExistence type="predicted"/>
<protein>
    <submittedName>
        <fullName evidence="1">Uncharacterized protein</fullName>
    </submittedName>
</protein>
<name>X1DCW6_9ZZZZ</name>
<gene>
    <name evidence="1" type="ORF">S03H2_08471</name>
</gene>
<dbReference type="AlphaFoldDB" id="X1DCW6"/>
<feature type="non-terminal residue" evidence="1">
    <location>
        <position position="1"/>
    </location>
</feature>
<organism evidence="1">
    <name type="scientific">marine sediment metagenome</name>
    <dbReference type="NCBI Taxonomy" id="412755"/>
    <lineage>
        <taxon>unclassified sequences</taxon>
        <taxon>metagenomes</taxon>
        <taxon>ecological metagenomes</taxon>
    </lineage>
</organism>
<reference evidence="1" key="1">
    <citation type="journal article" date="2014" name="Front. Microbiol.">
        <title>High frequency of phylogenetically diverse reductive dehalogenase-homologous genes in deep subseafloor sedimentary metagenomes.</title>
        <authorList>
            <person name="Kawai M."/>
            <person name="Futagami T."/>
            <person name="Toyoda A."/>
            <person name="Takaki Y."/>
            <person name="Nishi S."/>
            <person name="Hori S."/>
            <person name="Arai W."/>
            <person name="Tsubouchi T."/>
            <person name="Morono Y."/>
            <person name="Uchiyama I."/>
            <person name="Ito T."/>
            <person name="Fujiyama A."/>
            <person name="Inagaki F."/>
            <person name="Takami H."/>
        </authorList>
    </citation>
    <scope>NUCLEOTIDE SEQUENCE</scope>
    <source>
        <strain evidence="1">Expedition CK06-06</strain>
    </source>
</reference>
<dbReference type="EMBL" id="BARU01004123">
    <property type="protein sequence ID" value="GAH18636.1"/>
    <property type="molecule type" value="Genomic_DNA"/>
</dbReference>
<accession>X1DCW6</accession>
<sequence>DCVDSNLQKLRLMLSARFAKAIIEFMSIPEDLGDLTRVADIPYSFCVIDDSHSIYELEKPFGNGFLLAFFIDERRLTKILADSFNGLWKISEPNEMFNFLDSLKRS</sequence>
<comment type="caution">
    <text evidence="1">The sequence shown here is derived from an EMBL/GenBank/DDBJ whole genome shotgun (WGS) entry which is preliminary data.</text>
</comment>